<evidence type="ECO:0000313" key="1">
    <source>
        <dbReference type="EMBL" id="OAJ41883.1"/>
    </source>
</evidence>
<evidence type="ECO:0000313" key="2">
    <source>
        <dbReference type="Proteomes" id="UP000077115"/>
    </source>
</evidence>
<dbReference type="EMBL" id="DS022306">
    <property type="protein sequence ID" value="OAJ41883.1"/>
    <property type="molecule type" value="Genomic_DNA"/>
</dbReference>
<organism evidence="1 2">
    <name type="scientific">Batrachochytrium dendrobatidis (strain JEL423)</name>
    <dbReference type="NCBI Taxonomy" id="403673"/>
    <lineage>
        <taxon>Eukaryota</taxon>
        <taxon>Fungi</taxon>
        <taxon>Fungi incertae sedis</taxon>
        <taxon>Chytridiomycota</taxon>
        <taxon>Chytridiomycota incertae sedis</taxon>
        <taxon>Chytridiomycetes</taxon>
        <taxon>Rhizophydiales</taxon>
        <taxon>Rhizophydiales incertae sedis</taxon>
        <taxon>Batrachochytrium</taxon>
    </lineage>
</organism>
<sequence length="106" mass="11777">MTIKLAAESTKASTASISDFKYEHSIYWTGQSESGHQDIGIPLLELVLIVSSKHMVITSIAISDNTVHTLLEYCFISLLSIMCTSKSDWMLAKLKVLLVDTVAQWQ</sequence>
<dbReference type="AlphaFoldDB" id="A0A177WP72"/>
<proteinExistence type="predicted"/>
<reference evidence="1 2" key="2">
    <citation type="submission" date="2016-05" db="EMBL/GenBank/DDBJ databases">
        <title>Lineage-specific infection strategies underlie the spectrum of fungal disease in amphibians.</title>
        <authorList>
            <person name="Cuomo C.A."/>
            <person name="Farrer R.A."/>
            <person name="James T."/>
            <person name="Longcore J."/>
            <person name="Birren B."/>
        </authorList>
    </citation>
    <scope>NUCLEOTIDE SEQUENCE [LARGE SCALE GENOMIC DNA]</scope>
    <source>
        <strain evidence="1 2">JEL423</strain>
    </source>
</reference>
<dbReference type="VEuPathDB" id="FungiDB:BDEG_25417"/>
<name>A0A177WP72_BATDL</name>
<accession>A0A177WP72</accession>
<protein>
    <submittedName>
        <fullName evidence="1">Uncharacterized protein</fullName>
    </submittedName>
</protein>
<reference evidence="1 2" key="1">
    <citation type="submission" date="2006-10" db="EMBL/GenBank/DDBJ databases">
        <title>The Genome Sequence of Batrachochytrium dendrobatidis JEL423.</title>
        <authorList>
            <consortium name="The Broad Institute Genome Sequencing Platform"/>
            <person name="Birren B."/>
            <person name="Lander E."/>
            <person name="Galagan J."/>
            <person name="Cuomo C."/>
            <person name="Devon K."/>
            <person name="Jaffe D."/>
            <person name="Butler J."/>
            <person name="Alvarez P."/>
            <person name="Gnerre S."/>
            <person name="Grabherr M."/>
            <person name="Kleber M."/>
            <person name="Mauceli E."/>
            <person name="Brockman W."/>
            <person name="Young S."/>
            <person name="LaButti K."/>
            <person name="Sykes S."/>
            <person name="DeCaprio D."/>
            <person name="Crawford M."/>
            <person name="Koehrsen M."/>
            <person name="Engels R."/>
            <person name="Montgomery P."/>
            <person name="Pearson M."/>
            <person name="Howarth C."/>
            <person name="Larson L."/>
            <person name="White J."/>
            <person name="O'Leary S."/>
            <person name="Kodira C."/>
            <person name="Zeng Q."/>
            <person name="Yandava C."/>
            <person name="Alvarado L."/>
            <person name="Longcore J."/>
            <person name="James T."/>
        </authorList>
    </citation>
    <scope>NUCLEOTIDE SEQUENCE [LARGE SCALE GENOMIC DNA]</scope>
    <source>
        <strain evidence="1 2">JEL423</strain>
    </source>
</reference>
<gene>
    <name evidence="1" type="ORF">BDEG_25417</name>
</gene>
<dbReference type="Proteomes" id="UP000077115">
    <property type="component" value="Unassembled WGS sequence"/>
</dbReference>